<dbReference type="RefSeq" id="WP_385940277.1">
    <property type="nucleotide sequence ID" value="NZ_JBHSOZ010000003.1"/>
</dbReference>
<comment type="caution">
    <text evidence="2">The sequence shown here is derived from an EMBL/GenBank/DDBJ whole genome shotgun (WGS) entry which is preliminary data.</text>
</comment>
<keyword evidence="3" id="KW-1185">Reference proteome</keyword>
<dbReference type="Proteomes" id="UP001596142">
    <property type="component" value="Unassembled WGS sequence"/>
</dbReference>
<protein>
    <submittedName>
        <fullName evidence="2">DUF4397 domain-containing protein</fullName>
    </submittedName>
</protein>
<organism evidence="2 3">
    <name type="scientific">Thalassorhabdus alkalitolerans</name>
    <dbReference type="NCBI Taxonomy" id="2282697"/>
    <lineage>
        <taxon>Bacteria</taxon>
        <taxon>Bacillati</taxon>
        <taxon>Bacillota</taxon>
        <taxon>Bacilli</taxon>
        <taxon>Bacillales</taxon>
        <taxon>Bacillaceae</taxon>
        <taxon>Thalassorhabdus</taxon>
    </lineage>
</organism>
<feature type="domain" description="DUF4397" evidence="1">
    <location>
        <begin position="183"/>
        <end position="247"/>
    </location>
</feature>
<accession>A0ABW0YS61</accession>
<dbReference type="InterPro" id="IPR025510">
    <property type="entry name" value="DUF4397"/>
</dbReference>
<evidence type="ECO:0000313" key="2">
    <source>
        <dbReference type="EMBL" id="MFC5712939.1"/>
    </source>
</evidence>
<reference evidence="3" key="1">
    <citation type="journal article" date="2019" name="Int. J. Syst. Evol. Microbiol.">
        <title>The Global Catalogue of Microorganisms (GCM) 10K type strain sequencing project: providing services to taxonomists for standard genome sequencing and annotation.</title>
        <authorList>
            <consortium name="The Broad Institute Genomics Platform"/>
            <consortium name="The Broad Institute Genome Sequencing Center for Infectious Disease"/>
            <person name="Wu L."/>
            <person name="Ma J."/>
        </authorList>
    </citation>
    <scope>NUCLEOTIDE SEQUENCE [LARGE SCALE GENOMIC DNA]</scope>
    <source>
        <strain evidence="3">CECT 7184</strain>
    </source>
</reference>
<evidence type="ECO:0000259" key="1">
    <source>
        <dbReference type="Pfam" id="PF14344"/>
    </source>
</evidence>
<feature type="domain" description="DUF4397" evidence="1">
    <location>
        <begin position="65"/>
        <end position="179"/>
    </location>
</feature>
<dbReference type="Pfam" id="PF14344">
    <property type="entry name" value="DUF4397"/>
    <property type="match status" value="2"/>
</dbReference>
<gene>
    <name evidence="2" type="ORF">ACFPU1_09105</name>
</gene>
<name>A0ABW0YS61_9BACI</name>
<proteinExistence type="predicted"/>
<sequence length="254" mass="28433">MYPFHPSLVQQCLCYNLMADFYKYRDPRLHIHYYKLHFQCMQQLMAKTQGIPGPSFDHKRRQDQALVRFLHASPGTPAIDVYVNGEQVFDNVSYQILSRYLTFPEGEHEIEIYEAGQTETPVLSGAVSLEGDEHYTFAVGGTLDNLDFYEVTEAQEAPADAAMVRFWHLSPDAPAVDITDEEGEVIFSDVTFGEVTEYAELSPGSYTLEVRSAGTAVPVMTLRNLQFSGGQAYSVTAMGLAEGTPRLETLIIQP</sequence>
<dbReference type="EMBL" id="JBHSOZ010000003">
    <property type="protein sequence ID" value="MFC5712939.1"/>
    <property type="molecule type" value="Genomic_DNA"/>
</dbReference>
<evidence type="ECO:0000313" key="3">
    <source>
        <dbReference type="Proteomes" id="UP001596142"/>
    </source>
</evidence>